<accession>A0A8J2PKV2</accession>
<dbReference type="AlphaFoldDB" id="A0A8J2PKV2"/>
<evidence type="ECO:0000313" key="1">
    <source>
        <dbReference type="EMBL" id="CAG7818605.1"/>
    </source>
</evidence>
<comment type="caution">
    <text evidence="1">The sequence shown here is derived from an EMBL/GenBank/DDBJ whole genome shotgun (WGS) entry which is preliminary data.</text>
</comment>
<protein>
    <submittedName>
        <fullName evidence="1">Uncharacterized protein</fullName>
    </submittedName>
</protein>
<proteinExistence type="predicted"/>
<feature type="non-terminal residue" evidence="1">
    <location>
        <position position="56"/>
    </location>
</feature>
<dbReference type="EMBL" id="CAJVCH010425327">
    <property type="protein sequence ID" value="CAG7818605.1"/>
    <property type="molecule type" value="Genomic_DNA"/>
</dbReference>
<gene>
    <name evidence="1" type="ORF">AFUS01_LOCUS29099</name>
</gene>
<reference evidence="1" key="1">
    <citation type="submission" date="2021-06" db="EMBL/GenBank/DDBJ databases">
        <authorList>
            <person name="Hodson N. C."/>
            <person name="Mongue J. A."/>
            <person name="Jaron S. K."/>
        </authorList>
    </citation>
    <scope>NUCLEOTIDE SEQUENCE</scope>
</reference>
<evidence type="ECO:0000313" key="2">
    <source>
        <dbReference type="Proteomes" id="UP000708208"/>
    </source>
</evidence>
<name>A0A8J2PKV2_9HEXA</name>
<sequence>NKIEKKFSQELTAGESQANKHEFVQAMMIIQISELFQFCARNICKFDASRKENARL</sequence>
<keyword evidence="2" id="KW-1185">Reference proteome</keyword>
<dbReference type="Proteomes" id="UP000708208">
    <property type="component" value="Unassembled WGS sequence"/>
</dbReference>
<organism evidence="1 2">
    <name type="scientific">Allacma fusca</name>
    <dbReference type="NCBI Taxonomy" id="39272"/>
    <lineage>
        <taxon>Eukaryota</taxon>
        <taxon>Metazoa</taxon>
        <taxon>Ecdysozoa</taxon>
        <taxon>Arthropoda</taxon>
        <taxon>Hexapoda</taxon>
        <taxon>Collembola</taxon>
        <taxon>Symphypleona</taxon>
        <taxon>Sminthuridae</taxon>
        <taxon>Allacma</taxon>
    </lineage>
</organism>